<dbReference type="CDD" id="cd12540">
    <property type="entry name" value="RRM_U2AFBPL"/>
    <property type="match status" value="1"/>
</dbReference>
<dbReference type="InterPro" id="IPR035979">
    <property type="entry name" value="RBD_domain_sf"/>
</dbReference>
<keyword evidence="3 8" id="KW-0863">Zinc-finger</keyword>
<evidence type="ECO:0000256" key="6">
    <source>
        <dbReference type="ARBA" id="ARBA00023125"/>
    </source>
</evidence>
<evidence type="ECO:0000256" key="4">
    <source>
        <dbReference type="ARBA" id="ARBA00022833"/>
    </source>
</evidence>
<evidence type="ECO:0000256" key="2">
    <source>
        <dbReference type="ARBA" id="ARBA00022737"/>
    </source>
</evidence>
<keyword evidence="1 8" id="KW-0479">Metal-binding</keyword>
<feature type="domain" description="RRM" evidence="10">
    <location>
        <begin position="259"/>
        <end position="359"/>
    </location>
</feature>
<dbReference type="Gene3D" id="3.30.70.330">
    <property type="match status" value="1"/>
</dbReference>
<dbReference type="Pfam" id="PF00642">
    <property type="entry name" value="zf-CCCH"/>
    <property type="match status" value="2"/>
</dbReference>
<proteinExistence type="predicted"/>
<feature type="compositionally biased region" description="Basic and acidic residues" evidence="9">
    <location>
        <begin position="817"/>
        <end position="843"/>
    </location>
</feature>
<dbReference type="PRINTS" id="PR01848">
    <property type="entry name" value="U2AUXFACTOR"/>
</dbReference>
<keyword evidence="13" id="KW-1185">Reference proteome</keyword>
<dbReference type="Pfam" id="PF00076">
    <property type="entry name" value="RRM_1"/>
    <property type="match status" value="1"/>
</dbReference>
<dbReference type="InterPro" id="IPR000571">
    <property type="entry name" value="Znf_CCCH"/>
</dbReference>
<organism evidence="12 13">
    <name type="scientific">Carnegiea gigantea</name>
    <dbReference type="NCBI Taxonomy" id="171969"/>
    <lineage>
        <taxon>Eukaryota</taxon>
        <taxon>Viridiplantae</taxon>
        <taxon>Streptophyta</taxon>
        <taxon>Embryophyta</taxon>
        <taxon>Tracheophyta</taxon>
        <taxon>Spermatophyta</taxon>
        <taxon>Magnoliopsida</taxon>
        <taxon>eudicotyledons</taxon>
        <taxon>Gunneridae</taxon>
        <taxon>Pentapetalae</taxon>
        <taxon>Caryophyllales</taxon>
        <taxon>Cactineae</taxon>
        <taxon>Cactaceae</taxon>
        <taxon>Cactoideae</taxon>
        <taxon>Echinocereeae</taxon>
        <taxon>Carnegiea</taxon>
    </lineage>
</organism>
<dbReference type="PROSITE" id="PS50103">
    <property type="entry name" value="ZF_C3H1"/>
    <property type="match status" value="2"/>
</dbReference>
<dbReference type="GO" id="GO:0008270">
    <property type="term" value="F:zinc ion binding"/>
    <property type="evidence" value="ECO:0007669"/>
    <property type="project" value="UniProtKB-KW"/>
</dbReference>
<feature type="compositionally biased region" description="Polar residues" evidence="9">
    <location>
        <begin position="712"/>
        <end position="726"/>
    </location>
</feature>
<dbReference type="GO" id="GO:0003723">
    <property type="term" value="F:RNA binding"/>
    <property type="evidence" value="ECO:0007669"/>
    <property type="project" value="UniProtKB-UniRule"/>
</dbReference>
<evidence type="ECO:0008006" key="14">
    <source>
        <dbReference type="Google" id="ProtNLM"/>
    </source>
</evidence>
<dbReference type="GO" id="GO:0003677">
    <property type="term" value="F:DNA binding"/>
    <property type="evidence" value="ECO:0007669"/>
    <property type="project" value="UniProtKB-KW"/>
</dbReference>
<feature type="region of interest" description="Disordered" evidence="9">
    <location>
        <begin position="1"/>
        <end position="73"/>
    </location>
</feature>
<feature type="region of interest" description="Disordered" evidence="9">
    <location>
        <begin position="779"/>
        <end position="801"/>
    </location>
</feature>
<feature type="region of interest" description="Disordered" evidence="9">
    <location>
        <begin position="429"/>
        <end position="747"/>
    </location>
</feature>
<dbReference type="PANTHER" id="PTHR12620">
    <property type="entry name" value="U2 SNRNP AUXILIARY FACTOR, SMALL SUBUNIT"/>
    <property type="match status" value="1"/>
</dbReference>
<evidence type="ECO:0000313" key="12">
    <source>
        <dbReference type="EMBL" id="KAJ8432501.1"/>
    </source>
</evidence>
<evidence type="ECO:0000256" key="1">
    <source>
        <dbReference type="ARBA" id="ARBA00022723"/>
    </source>
</evidence>
<dbReference type="SMART" id="SM00360">
    <property type="entry name" value="RRM"/>
    <property type="match status" value="1"/>
</dbReference>
<feature type="compositionally biased region" description="Basic and acidic residues" evidence="9">
    <location>
        <begin position="539"/>
        <end position="559"/>
    </location>
</feature>
<feature type="compositionally biased region" description="Basic and acidic residues" evidence="9">
    <location>
        <begin position="571"/>
        <end position="591"/>
    </location>
</feature>
<feature type="compositionally biased region" description="Basic and acidic residues" evidence="9">
    <location>
        <begin position="854"/>
        <end position="870"/>
    </location>
</feature>
<feature type="compositionally biased region" description="Basic residues" evidence="9">
    <location>
        <begin position="622"/>
        <end position="634"/>
    </location>
</feature>
<keyword evidence="5 7" id="KW-0694">RNA-binding</keyword>
<feature type="compositionally biased region" description="Basic and acidic residues" evidence="9">
    <location>
        <begin position="635"/>
        <end position="660"/>
    </location>
</feature>
<dbReference type="PROSITE" id="PS50102">
    <property type="entry name" value="RRM"/>
    <property type="match status" value="1"/>
</dbReference>
<dbReference type="EMBL" id="JAKOGI010000602">
    <property type="protein sequence ID" value="KAJ8432501.1"/>
    <property type="molecule type" value="Genomic_DNA"/>
</dbReference>
<accession>A0A9Q1JX34</accession>
<feature type="compositionally biased region" description="Basic residues" evidence="9">
    <location>
        <begin position="592"/>
        <end position="603"/>
    </location>
</feature>
<evidence type="ECO:0000259" key="10">
    <source>
        <dbReference type="PROSITE" id="PS50102"/>
    </source>
</evidence>
<feature type="zinc finger region" description="C3H1-type" evidence="8">
    <location>
        <begin position="361"/>
        <end position="391"/>
    </location>
</feature>
<dbReference type="InterPro" id="IPR003954">
    <property type="entry name" value="RRM_euk-type"/>
</dbReference>
<reference evidence="12" key="1">
    <citation type="submission" date="2022-04" db="EMBL/GenBank/DDBJ databases">
        <title>Carnegiea gigantea Genome sequencing and assembly v2.</title>
        <authorList>
            <person name="Copetti D."/>
            <person name="Sanderson M.J."/>
            <person name="Burquez A."/>
            <person name="Wojciechowski M.F."/>
        </authorList>
    </citation>
    <scope>NUCLEOTIDE SEQUENCE</scope>
    <source>
        <strain evidence="12">SGP5-SGP5p</strain>
        <tissue evidence="12">Aerial part</tissue>
    </source>
</reference>
<dbReference type="InterPro" id="IPR012677">
    <property type="entry name" value="Nucleotide-bd_a/b_plait_sf"/>
</dbReference>
<feature type="compositionally biased region" description="Basic and acidic residues" evidence="9">
    <location>
        <begin position="17"/>
        <end position="27"/>
    </location>
</feature>
<dbReference type="OrthoDB" id="423462at2759"/>
<comment type="caution">
    <text evidence="12">The sequence shown here is derived from an EMBL/GenBank/DDBJ whole genome shotgun (WGS) entry which is preliminary data.</text>
</comment>
<feature type="compositionally biased region" description="Polar residues" evidence="9">
    <location>
        <begin position="779"/>
        <end position="795"/>
    </location>
</feature>
<feature type="compositionally biased region" description="Basic and acidic residues" evidence="9">
    <location>
        <begin position="491"/>
        <end position="501"/>
    </location>
</feature>
<evidence type="ECO:0000256" key="7">
    <source>
        <dbReference type="PROSITE-ProRule" id="PRU00176"/>
    </source>
</evidence>
<dbReference type="FunFam" id="3.30.70.330:FF:000318">
    <property type="entry name" value="Zinc finger CCCH domain-containing protein 5"/>
    <property type="match status" value="1"/>
</dbReference>
<feature type="region of interest" description="Disordered" evidence="9">
    <location>
        <begin position="817"/>
        <end position="880"/>
    </location>
</feature>
<name>A0A9Q1JX34_9CARY</name>
<dbReference type="InterPro" id="IPR009145">
    <property type="entry name" value="U2AF_small"/>
</dbReference>
<dbReference type="SMART" id="SM00356">
    <property type="entry name" value="ZnF_C3H1"/>
    <property type="match status" value="2"/>
</dbReference>
<dbReference type="Proteomes" id="UP001153076">
    <property type="component" value="Unassembled WGS sequence"/>
</dbReference>
<dbReference type="SMART" id="SM00361">
    <property type="entry name" value="RRM_1"/>
    <property type="match status" value="1"/>
</dbReference>
<feature type="compositionally biased region" description="Basic residues" evidence="9">
    <location>
        <begin position="41"/>
        <end position="56"/>
    </location>
</feature>
<sequence>MTMAAVAQDVEPSSISVEERETSRDETNNNSATTIMAMSRKEKRKMLKKMKRKQLRREKALKEREEEEARLNDHEEQMKLLRLEQEEAERMERDRREFEERERRFLQELELKKKRDEEEEEQRRKLLEECQTKLGDNENANGLDEDDDWEYIEEGPAEIIWKGNEIIVKKKTVRVRKKSLDPQNIKQENDRPISNPLAPQSEAFEDYRSAREVLESVAQQVPNFGTEQDKAHCPFHLKTGVCRFGARCSRVHFYPHKSCTLLMKNMYSGPGLAWEHDEGLEYTDEEVERSFEDFYEDVQTEFLKFGEIVNFKVCKNSSSHLRGNVYVHYKSLESAVLAYQSINGRYFAGKQISCEFVNVMRWRVAICGEYMKSRLKTCSRGSACNFIHCFRNPGGDYEWADWDKPAPRYWLKKMASLFGYTADRLAEEVSPSYGPRKSRSGGPGSAYGKSHSDEDDDWKRELHRRHRGDSRERIVDVEEEMHEGKVNSQRYHCDKHSKMDTADMSDGSSDEQGSFARRKRSRKRGRDSEFTRHSKNRKHESEFDNTESVKKGEDDRYLDRSSGNSRRLDRHSRDKVDAFHLRENSHAERHHDKYLRHKSKHSVQRKEDTDSSDVDSYEGRRDRGKHRHRSHSKRSSRDMKYDAEFSDNASDRDIGRDGTKYQKNGRRSLSSKNEPDLVDIRSNSGRHRRDERSHGHRRRSSRHHSSEESGLLNVNSKAYKNHSGGNSPEEKDGLSESHICGNDSKCSSCGIASYEGCDTEDGRRYDVECMPQIYESNEEITASQTVDAGGRQSSGLHICGKSKSELEQAYRLAALKKLEEMKKSQDSQPDHNSEHGDSERSNHDSQSVAVQGEEVSKGPKESPDSSKVETKVVSTKRRRI</sequence>
<feature type="compositionally biased region" description="Basic residues" evidence="9">
    <location>
        <begin position="516"/>
        <end position="525"/>
    </location>
</feature>
<protein>
    <recommendedName>
        <fullName evidence="14">Zinc finger CCCH domain-containing protein 5</fullName>
    </recommendedName>
</protein>
<evidence type="ECO:0000256" key="3">
    <source>
        <dbReference type="ARBA" id="ARBA00022771"/>
    </source>
</evidence>
<dbReference type="SUPFAM" id="SSF54928">
    <property type="entry name" value="RNA-binding domain, RBD"/>
    <property type="match status" value="1"/>
</dbReference>
<gene>
    <name evidence="12" type="ORF">Cgig2_003578</name>
</gene>
<dbReference type="GO" id="GO:0089701">
    <property type="term" value="C:U2AF complex"/>
    <property type="evidence" value="ECO:0007669"/>
    <property type="project" value="InterPro"/>
</dbReference>
<dbReference type="InterPro" id="IPR000504">
    <property type="entry name" value="RRM_dom"/>
</dbReference>
<feature type="zinc finger region" description="C3H1-type" evidence="8">
    <location>
        <begin position="227"/>
        <end position="255"/>
    </location>
</feature>
<keyword evidence="6" id="KW-0238">DNA-binding</keyword>
<keyword evidence="4 8" id="KW-0862">Zinc</keyword>
<feature type="domain" description="C3H1-type" evidence="11">
    <location>
        <begin position="361"/>
        <end position="391"/>
    </location>
</feature>
<evidence type="ECO:0000256" key="5">
    <source>
        <dbReference type="ARBA" id="ARBA00022884"/>
    </source>
</evidence>
<feature type="compositionally biased region" description="Basic residues" evidence="9">
    <location>
        <begin position="694"/>
        <end position="703"/>
    </location>
</feature>
<evidence type="ECO:0000256" key="9">
    <source>
        <dbReference type="SAM" id="MobiDB-lite"/>
    </source>
</evidence>
<keyword evidence="2" id="KW-0677">Repeat</keyword>
<dbReference type="GO" id="GO:0000398">
    <property type="term" value="P:mRNA splicing, via spliceosome"/>
    <property type="evidence" value="ECO:0007669"/>
    <property type="project" value="InterPro"/>
</dbReference>
<evidence type="ECO:0000256" key="8">
    <source>
        <dbReference type="PROSITE-ProRule" id="PRU00723"/>
    </source>
</evidence>
<evidence type="ECO:0000259" key="11">
    <source>
        <dbReference type="PROSITE" id="PS50103"/>
    </source>
</evidence>
<evidence type="ECO:0000313" key="13">
    <source>
        <dbReference type="Proteomes" id="UP001153076"/>
    </source>
</evidence>
<dbReference type="AlphaFoldDB" id="A0A9Q1JX34"/>
<feature type="domain" description="C3H1-type" evidence="11">
    <location>
        <begin position="227"/>
        <end position="255"/>
    </location>
</feature>
<feature type="compositionally biased region" description="Basic and acidic residues" evidence="9">
    <location>
        <begin position="57"/>
        <end position="73"/>
    </location>
</feature>